<name>A0A365HB32_9ACTN</name>
<evidence type="ECO:0000256" key="1">
    <source>
        <dbReference type="PIRSR" id="PIRSR607822-1"/>
    </source>
</evidence>
<dbReference type="Gene3D" id="1.50.10.20">
    <property type="match status" value="1"/>
</dbReference>
<evidence type="ECO:0000313" key="2">
    <source>
        <dbReference type="EMBL" id="RAY16218.1"/>
    </source>
</evidence>
<dbReference type="SMART" id="SM01260">
    <property type="entry name" value="LANC_like"/>
    <property type="match status" value="1"/>
</dbReference>
<dbReference type="AlphaFoldDB" id="A0A365HB32"/>
<dbReference type="EMBL" id="QLYX01000002">
    <property type="protein sequence ID" value="RAY16218.1"/>
    <property type="molecule type" value="Genomic_DNA"/>
</dbReference>
<feature type="binding site" evidence="1">
    <location>
        <position position="341"/>
    </location>
    <ligand>
        <name>Zn(2+)</name>
        <dbReference type="ChEBI" id="CHEBI:29105"/>
    </ligand>
</feature>
<dbReference type="Pfam" id="PF05147">
    <property type="entry name" value="LANC_like"/>
    <property type="match status" value="1"/>
</dbReference>
<proteinExistence type="predicted"/>
<evidence type="ECO:0000313" key="3">
    <source>
        <dbReference type="Proteomes" id="UP000251891"/>
    </source>
</evidence>
<accession>A0A365HB32</accession>
<feature type="binding site" evidence="1">
    <location>
        <position position="340"/>
    </location>
    <ligand>
        <name>Zn(2+)</name>
        <dbReference type="ChEBI" id="CHEBI:29105"/>
    </ligand>
</feature>
<dbReference type="OrthoDB" id="1882482at2"/>
<dbReference type="PRINTS" id="PR01950">
    <property type="entry name" value="LANCSUPER"/>
</dbReference>
<dbReference type="Proteomes" id="UP000251891">
    <property type="component" value="Unassembled WGS sequence"/>
</dbReference>
<keyword evidence="1" id="KW-0479">Metal-binding</keyword>
<reference evidence="2 3" key="1">
    <citation type="submission" date="2018-06" db="EMBL/GenBank/DDBJ databases">
        <title>Actinomadura craniellae sp. nov. isolated from marine sponge Craniella sp.</title>
        <authorList>
            <person name="Li L."/>
            <person name="Xu Q.H."/>
            <person name="Lin H.W."/>
            <person name="Lu Y.H."/>
        </authorList>
    </citation>
    <scope>NUCLEOTIDE SEQUENCE [LARGE SCALE GENOMIC DNA]</scope>
    <source>
        <strain evidence="2 3">LHW63021</strain>
    </source>
</reference>
<dbReference type="InterPro" id="IPR007822">
    <property type="entry name" value="LANC-like"/>
</dbReference>
<dbReference type="SUPFAM" id="SSF158745">
    <property type="entry name" value="LanC-like"/>
    <property type="match status" value="1"/>
</dbReference>
<feature type="binding site" evidence="1">
    <location>
        <position position="292"/>
    </location>
    <ligand>
        <name>Zn(2+)</name>
        <dbReference type="ChEBI" id="CHEBI:29105"/>
    </ligand>
</feature>
<dbReference type="GO" id="GO:0031179">
    <property type="term" value="P:peptide modification"/>
    <property type="evidence" value="ECO:0007669"/>
    <property type="project" value="InterPro"/>
</dbReference>
<dbReference type="RefSeq" id="WP_111863557.1">
    <property type="nucleotide sequence ID" value="NZ_QLYX01000002.1"/>
</dbReference>
<keyword evidence="1" id="KW-0862">Zinc</keyword>
<sequence>MTVTPLTTSVVDPAETALAIADRLIDPAPIIAATGPAATSLSRGLAGTALLHARLSRHDRRFAGAADAHWARAARMNIETPPRTGGVFNGTGALAASLVLGVPYLPDPGRHHASIGRSVRWLASRATAMAAWQRDRRNAGDAGTPWQTFDVINGLAGIGRILLVAAQAGNPDAEPGLHAARDSLTAMIETPDGTRPGWWRPAPQNPAALADPHNVDAANTGLAHGIAGPLAFLAACQLTGHGSIRHAEAIRVASDWLLAWRDGDSWPPQITADDLAATATAPSARGRRDAWCYGAPGIGIALHTAGQALAAPDVVGVGRSAIDALAARPGQWDTEGATLCHGTAGVLLCAGAAGSTSTADTALSELIAQYDPRLSFLFPHSDHGTVTDEPGLLIGAAGIAMLLADIADPATPATWTAALLMPPATGPFRSPFSTTTEGRFPR</sequence>
<dbReference type="PRINTS" id="PR01955">
    <property type="entry name" value="LANCFRANKIA"/>
</dbReference>
<protein>
    <submittedName>
        <fullName evidence="2">Lanthionine synthetase</fullName>
    </submittedName>
</protein>
<comment type="caution">
    <text evidence="2">The sequence shown here is derived from an EMBL/GenBank/DDBJ whole genome shotgun (WGS) entry which is preliminary data.</text>
</comment>
<keyword evidence="3" id="KW-1185">Reference proteome</keyword>
<dbReference type="CDD" id="cd04793">
    <property type="entry name" value="LanC"/>
    <property type="match status" value="1"/>
</dbReference>
<dbReference type="InterPro" id="IPR033889">
    <property type="entry name" value="LanC"/>
</dbReference>
<dbReference type="GO" id="GO:0046872">
    <property type="term" value="F:metal ion binding"/>
    <property type="evidence" value="ECO:0007669"/>
    <property type="project" value="UniProtKB-KW"/>
</dbReference>
<organism evidence="2 3">
    <name type="scientific">Actinomadura craniellae</name>
    <dbReference type="NCBI Taxonomy" id="2231787"/>
    <lineage>
        <taxon>Bacteria</taxon>
        <taxon>Bacillati</taxon>
        <taxon>Actinomycetota</taxon>
        <taxon>Actinomycetes</taxon>
        <taxon>Streptosporangiales</taxon>
        <taxon>Thermomonosporaceae</taxon>
        <taxon>Actinomadura</taxon>
    </lineage>
</organism>
<gene>
    <name evidence="2" type="ORF">DPM19_04785</name>
</gene>